<accession>V5RJF9</accession>
<name>V5RJF9_SPIAP</name>
<dbReference type="HOGENOM" id="CLU_1077311_0_0_14"/>
<evidence type="ECO:0000313" key="1">
    <source>
        <dbReference type="EMBL" id="AHB36694.1"/>
    </source>
</evidence>
<evidence type="ECO:0000313" key="2">
    <source>
        <dbReference type="Proteomes" id="UP000018550"/>
    </source>
</evidence>
<protein>
    <submittedName>
        <fullName evidence="1">Uncharacterized protein</fullName>
    </submittedName>
</protein>
<dbReference type="Proteomes" id="UP000018550">
    <property type="component" value="Chromosome"/>
</dbReference>
<keyword evidence="2" id="KW-1185">Reference proteome</keyword>
<dbReference type="STRING" id="1276258.SAPIS_v1c08490"/>
<sequence>MKRKIRTIDNSGWITNFFYWNDHLYLVDSNFLNKKSSLYRIEKSIFLENLKNKQDIDRVFMGNPNPLLSNAIIACSSDVEIIEEYDYYIQNYLYFEGKEIVSYLIKNEVITMILGTNTKFSNFQILGTDNGTLLGKINDKVAITNPDLEILKEVNLNVDQILVYENNYIILSNGEITLCNKNFEVLDVLEKANEFVSIFYINKNNLLISYKESNITKIVNYKTKKSMMFLEFYIFRALIIDDNLLIAKKLFDSNNNQTLNLPLSLIF</sequence>
<proteinExistence type="predicted"/>
<reference evidence="1 2" key="1">
    <citation type="journal article" date="2014" name="Genome Announc.">
        <title>Complete Genome Sequence of Spiroplasma apis B31T (ATCC 33834), a Bacterium Associated with May Disease of Honeybees (Apis mellifera).</title>
        <authorList>
            <person name="Ku C."/>
            <person name="Lo W.S."/>
            <person name="Chen L.L."/>
            <person name="Kuo C.H."/>
        </authorList>
    </citation>
    <scope>NUCLEOTIDE SEQUENCE [LARGE SCALE GENOMIC DNA]</scope>
    <source>
        <strain evidence="1">B31</strain>
    </source>
</reference>
<organism evidence="1 2">
    <name type="scientific">Spiroplasma apis B31</name>
    <dbReference type="NCBI Taxonomy" id="1276258"/>
    <lineage>
        <taxon>Bacteria</taxon>
        <taxon>Bacillati</taxon>
        <taxon>Mycoplasmatota</taxon>
        <taxon>Mollicutes</taxon>
        <taxon>Entomoplasmatales</taxon>
        <taxon>Spiroplasmataceae</taxon>
        <taxon>Spiroplasma</taxon>
    </lineage>
</organism>
<dbReference type="EMBL" id="CP006682">
    <property type="protein sequence ID" value="AHB36694.1"/>
    <property type="molecule type" value="Genomic_DNA"/>
</dbReference>
<dbReference type="RefSeq" id="WP_023790037.1">
    <property type="nucleotide sequence ID" value="NC_022998.1"/>
</dbReference>
<gene>
    <name evidence="1" type="ORF">SAPIS_v1c08490</name>
</gene>
<dbReference type="PATRIC" id="fig|1276258.3.peg.870"/>
<dbReference type="OrthoDB" id="389534at2"/>
<dbReference type="KEGG" id="sapi:SAPIS_v1c08490"/>
<dbReference type="AlphaFoldDB" id="V5RJF9"/>